<comment type="caution">
    <text evidence="1">The sequence shown here is derived from an EMBL/GenBank/DDBJ whole genome shotgun (WGS) entry which is preliminary data.</text>
</comment>
<evidence type="ECO:0000313" key="2">
    <source>
        <dbReference type="Proteomes" id="UP000241394"/>
    </source>
</evidence>
<keyword evidence="2" id="KW-1185">Reference proteome</keyword>
<proteinExistence type="predicted"/>
<organism evidence="1 2">
    <name type="scientific">Actinidia chinensis var. chinensis</name>
    <name type="common">Chinese soft-hair kiwi</name>
    <dbReference type="NCBI Taxonomy" id="1590841"/>
    <lineage>
        <taxon>Eukaryota</taxon>
        <taxon>Viridiplantae</taxon>
        <taxon>Streptophyta</taxon>
        <taxon>Embryophyta</taxon>
        <taxon>Tracheophyta</taxon>
        <taxon>Spermatophyta</taxon>
        <taxon>Magnoliopsida</taxon>
        <taxon>eudicotyledons</taxon>
        <taxon>Gunneridae</taxon>
        <taxon>Pentapetalae</taxon>
        <taxon>asterids</taxon>
        <taxon>Ericales</taxon>
        <taxon>Actinidiaceae</taxon>
        <taxon>Actinidia</taxon>
    </lineage>
</organism>
<dbReference type="AlphaFoldDB" id="A0A2R6PCP4"/>
<dbReference type="EMBL" id="NKQK01000026">
    <property type="protein sequence ID" value="PSR89161.1"/>
    <property type="molecule type" value="Genomic_DNA"/>
</dbReference>
<protein>
    <submittedName>
        <fullName evidence="1">Beclin-1-like protein</fullName>
    </submittedName>
</protein>
<sequence length="185" mass="20968">MASVKREKCQKILQQVIQQWGLLVVLKLDSSLETTGVHVASRTGEIVEDDFPMTVEANSGDLQPNPVTDSVCGVVVDTWVGSEVNTMVHPVDNNVVPWSIGKNKDQPPLDKAMEFDPIRQRRHFAPGLLQLAIRQQDGNRHYLLCSGRKSFLALYPQRLQHLPSLRWIIQLLQSKSYSHLHLQKE</sequence>
<reference evidence="2" key="2">
    <citation type="journal article" date="2018" name="BMC Genomics">
        <title>A manually annotated Actinidia chinensis var. chinensis (kiwifruit) genome highlights the challenges associated with draft genomes and gene prediction in plants.</title>
        <authorList>
            <person name="Pilkington S.M."/>
            <person name="Crowhurst R."/>
            <person name="Hilario E."/>
            <person name="Nardozza S."/>
            <person name="Fraser L."/>
            <person name="Peng Y."/>
            <person name="Gunaseelan K."/>
            <person name="Simpson R."/>
            <person name="Tahir J."/>
            <person name="Deroles S.C."/>
            <person name="Templeton K."/>
            <person name="Luo Z."/>
            <person name="Davy M."/>
            <person name="Cheng C."/>
            <person name="McNeilage M."/>
            <person name="Scaglione D."/>
            <person name="Liu Y."/>
            <person name="Zhang Q."/>
            <person name="Datson P."/>
            <person name="De Silva N."/>
            <person name="Gardiner S.E."/>
            <person name="Bassett H."/>
            <person name="Chagne D."/>
            <person name="McCallum J."/>
            <person name="Dzierzon H."/>
            <person name="Deng C."/>
            <person name="Wang Y.Y."/>
            <person name="Barron L."/>
            <person name="Manako K."/>
            <person name="Bowen J."/>
            <person name="Foster T.M."/>
            <person name="Erridge Z.A."/>
            <person name="Tiffin H."/>
            <person name="Waite C.N."/>
            <person name="Davies K.M."/>
            <person name="Grierson E.P."/>
            <person name="Laing W.A."/>
            <person name="Kirk R."/>
            <person name="Chen X."/>
            <person name="Wood M."/>
            <person name="Montefiori M."/>
            <person name="Brummell D.A."/>
            <person name="Schwinn K.E."/>
            <person name="Catanach A."/>
            <person name="Fullerton C."/>
            <person name="Li D."/>
            <person name="Meiyalaghan S."/>
            <person name="Nieuwenhuizen N."/>
            <person name="Read N."/>
            <person name="Prakash R."/>
            <person name="Hunter D."/>
            <person name="Zhang H."/>
            <person name="McKenzie M."/>
            <person name="Knabel M."/>
            <person name="Harris A."/>
            <person name="Allan A.C."/>
            <person name="Gleave A."/>
            <person name="Chen A."/>
            <person name="Janssen B.J."/>
            <person name="Plunkett B."/>
            <person name="Ampomah-Dwamena C."/>
            <person name="Voogd C."/>
            <person name="Leif D."/>
            <person name="Lafferty D."/>
            <person name="Souleyre E.J.F."/>
            <person name="Varkonyi-Gasic E."/>
            <person name="Gambi F."/>
            <person name="Hanley J."/>
            <person name="Yao J.L."/>
            <person name="Cheung J."/>
            <person name="David K.M."/>
            <person name="Warren B."/>
            <person name="Marsh K."/>
            <person name="Snowden K.C."/>
            <person name="Lin-Wang K."/>
            <person name="Brian L."/>
            <person name="Martinez-Sanchez M."/>
            <person name="Wang M."/>
            <person name="Ileperuma N."/>
            <person name="Macnee N."/>
            <person name="Campin R."/>
            <person name="McAtee P."/>
            <person name="Drummond R.S.M."/>
            <person name="Espley R.V."/>
            <person name="Ireland H.S."/>
            <person name="Wu R."/>
            <person name="Atkinson R.G."/>
            <person name="Karunairetnam S."/>
            <person name="Bulley S."/>
            <person name="Chunkath S."/>
            <person name="Hanley Z."/>
            <person name="Storey R."/>
            <person name="Thrimawithana A.H."/>
            <person name="Thomson S."/>
            <person name="David C."/>
            <person name="Testolin R."/>
            <person name="Huang H."/>
            <person name="Hellens R.P."/>
            <person name="Schaffer R.J."/>
        </authorList>
    </citation>
    <scope>NUCLEOTIDE SEQUENCE [LARGE SCALE GENOMIC DNA]</scope>
    <source>
        <strain evidence="2">cv. Red5</strain>
    </source>
</reference>
<dbReference type="Proteomes" id="UP000241394">
    <property type="component" value="Chromosome LG26"/>
</dbReference>
<dbReference type="InParanoid" id="A0A2R6PCP4"/>
<name>A0A2R6PCP4_ACTCC</name>
<dbReference type="Gramene" id="PSR89161">
    <property type="protein sequence ID" value="PSR89161"/>
    <property type="gene ID" value="CEY00_Acc29356"/>
</dbReference>
<evidence type="ECO:0000313" key="1">
    <source>
        <dbReference type="EMBL" id="PSR89161.1"/>
    </source>
</evidence>
<dbReference type="OrthoDB" id="10277396at2759"/>
<accession>A0A2R6PCP4</accession>
<reference evidence="1 2" key="1">
    <citation type="submission" date="2017-07" db="EMBL/GenBank/DDBJ databases">
        <title>An improved, manually edited Actinidia chinensis var. chinensis (kiwifruit) genome highlights the challenges associated with draft genomes and gene prediction in plants.</title>
        <authorList>
            <person name="Pilkington S."/>
            <person name="Crowhurst R."/>
            <person name="Hilario E."/>
            <person name="Nardozza S."/>
            <person name="Fraser L."/>
            <person name="Peng Y."/>
            <person name="Gunaseelan K."/>
            <person name="Simpson R."/>
            <person name="Tahir J."/>
            <person name="Deroles S."/>
            <person name="Templeton K."/>
            <person name="Luo Z."/>
            <person name="Davy M."/>
            <person name="Cheng C."/>
            <person name="Mcneilage M."/>
            <person name="Scaglione D."/>
            <person name="Liu Y."/>
            <person name="Zhang Q."/>
            <person name="Datson P."/>
            <person name="De Silva N."/>
            <person name="Gardiner S."/>
            <person name="Bassett H."/>
            <person name="Chagne D."/>
            <person name="Mccallum J."/>
            <person name="Dzierzon H."/>
            <person name="Deng C."/>
            <person name="Wang Y.-Y."/>
            <person name="Barron N."/>
            <person name="Manako K."/>
            <person name="Bowen J."/>
            <person name="Foster T."/>
            <person name="Erridge Z."/>
            <person name="Tiffin H."/>
            <person name="Waite C."/>
            <person name="Davies K."/>
            <person name="Grierson E."/>
            <person name="Laing W."/>
            <person name="Kirk R."/>
            <person name="Chen X."/>
            <person name="Wood M."/>
            <person name="Montefiori M."/>
            <person name="Brummell D."/>
            <person name="Schwinn K."/>
            <person name="Catanach A."/>
            <person name="Fullerton C."/>
            <person name="Li D."/>
            <person name="Meiyalaghan S."/>
            <person name="Nieuwenhuizen N."/>
            <person name="Read N."/>
            <person name="Prakash R."/>
            <person name="Hunter D."/>
            <person name="Zhang H."/>
            <person name="Mckenzie M."/>
            <person name="Knabel M."/>
            <person name="Harris A."/>
            <person name="Allan A."/>
            <person name="Chen A."/>
            <person name="Janssen B."/>
            <person name="Plunkett B."/>
            <person name="Dwamena C."/>
            <person name="Voogd C."/>
            <person name="Leif D."/>
            <person name="Lafferty D."/>
            <person name="Souleyre E."/>
            <person name="Varkonyi-Gasic E."/>
            <person name="Gambi F."/>
            <person name="Hanley J."/>
            <person name="Yao J.-L."/>
            <person name="Cheung J."/>
            <person name="David K."/>
            <person name="Warren B."/>
            <person name="Marsh K."/>
            <person name="Snowden K."/>
            <person name="Lin-Wang K."/>
            <person name="Brian L."/>
            <person name="Martinez-Sanchez M."/>
            <person name="Wang M."/>
            <person name="Ileperuma N."/>
            <person name="Macnee N."/>
            <person name="Campin R."/>
            <person name="Mcatee P."/>
            <person name="Drummond R."/>
            <person name="Espley R."/>
            <person name="Ireland H."/>
            <person name="Wu R."/>
            <person name="Atkinson R."/>
            <person name="Karunairetnam S."/>
            <person name="Bulley S."/>
            <person name="Chunkath S."/>
            <person name="Hanley Z."/>
            <person name="Storey R."/>
            <person name="Thrimawithana A."/>
            <person name="Thomson S."/>
            <person name="David C."/>
            <person name="Testolin R."/>
        </authorList>
    </citation>
    <scope>NUCLEOTIDE SEQUENCE [LARGE SCALE GENOMIC DNA]</scope>
    <source>
        <strain evidence="2">cv. Red5</strain>
        <tissue evidence="1">Young leaf</tissue>
    </source>
</reference>
<gene>
    <name evidence="1" type="ORF">CEY00_Acc29356</name>
</gene>